<dbReference type="InterPro" id="IPR036412">
    <property type="entry name" value="HAD-like_sf"/>
</dbReference>
<dbReference type="InterPro" id="IPR016769">
    <property type="entry name" value="Phage_SP01_Orf1"/>
</dbReference>
<gene>
    <name evidence="1" type="ORF">FXF36_00305</name>
</gene>
<dbReference type="KEGG" id="pxv:FXF36_00305"/>
<dbReference type="OrthoDB" id="5431039at2"/>
<dbReference type="Proteomes" id="UP000327030">
    <property type="component" value="Chromosome 1"/>
</dbReference>
<reference evidence="2" key="1">
    <citation type="submission" date="2019-08" db="EMBL/GenBank/DDBJ databases">
        <title>Complete Genome Sequence of the Polysaccharide-Degrading Rumen Bacterium Pseudobutyrivibrio xylanivorans MA3014.</title>
        <authorList>
            <person name="Palevich N."/>
            <person name="Maclean P.H."/>
            <person name="Kelly W.J."/>
            <person name="Leahy S.C."/>
            <person name="Rakonjac J."/>
            <person name="Attwood G.T."/>
        </authorList>
    </citation>
    <scope>NUCLEOTIDE SEQUENCE [LARGE SCALE GENOMIC DNA]</scope>
    <source>
        <strain evidence="2">MA3014</strain>
    </source>
</reference>
<dbReference type="EMBL" id="CP043028">
    <property type="protein sequence ID" value="QFJ56153.1"/>
    <property type="molecule type" value="Genomic_DNA"/>
</dbReference>
<evidence type="ECO:0000313" key="1">
    <source>
        <dbReference type="EMBL" id="QFJ56153.1"/>
    </source>
</evidence>
<name>A0A5P6VU44_PSEXY</name>
<dbReference type="PIRSF" id="PIRSF020079">
    <property type="entry name" value="UCP020079"/>
    <property type="match status" value="1"/>
</dbReference>
<sequence>MYIVFATIKTVEVKYMVFAVDFDGTLSFGKWPECGPANEGLIDFLNKRRQLGDKIILWTCREGANLDLAVEWCQNKGLNFDAVNDNLPDVIEKYGGNSRKVSCDFYIDDRAVSSCVYKLLEA</sequence>
<dbReference type="SUPFAM" id="SSF56784">
    <property type="entry name" value="HAD-like"/>
    <property type="match status" value="1"/>
</dbReference>
<organism evidence="1 2">
    <name type="scientific">Pseudobutyrivibrio xylanivorans</name>
    <dbReference type="NCBI Taxonomy" id="185007"/>
    <lineage>
        <taxon>Bacteria</taxon>
        <taxon>Bacillati</taxon>
        <taxon>Bacillota</taxon>
        <taxon>Clostridia</taxon>
        <taxon>Lachnospirales</taxon>
        <taxon>Lachnospiraceae</taxon>
        <taxon>Pseudobutyrivibrio</taxon>
    </lineage>
</organism>
<evidence type="ECO:0000313" key="2">
    <source>
        <dbReference type="Proteomes" id="UP000327030"/>
    </source>
</evidence>
<proteinExistence type="predicted"/>
<dbReference type="InterPro" id="IPR023214">
    <property type="entry name" value="HAD_sf"/>
</dbReference>
<accession>A0A5P6VU44</accession>
<dbReference type="AlphaFoldDB" id="A0A5P6VU44"/>
<dbReference type="Gene3D" id="3.40.50.1000">
    <property type="entry name" value="HAD superfamily/HAD-like"/>
    <property type="match status" value="1"/>
</dbReference>
<protein>
    <recommendedName>
        <fullName evidence="3">Hydrolase</fullName>
    </recommendedName>
</protein>
<evidence type="ECO:0008006" key="3">
    <source>
        <dbReference type="Google" id="ProtNLM"/>
    </source>
</evidence>